<dbReference type="EMBL" id="OX465086">
    <property type="protein sequence ID" value="CAI9264211.1"/>
    <property type="molecule type" value="Genomic_DNA"/>
</dbReference>
<name>A0AA35Y9Z6_LACSI</name>
<feature type="domain" description="Replication protein A 70 kDa DNA-binding subunit B/D first OB fold" evidence="2">
    <location>
        <begin position="19"/>
        <end position="112"/>
    </location>
</feature>
<evidence type="ECO:0000259" key="3">
    <source>
        <dbReference type="Pfam" id="PF16900"/>
    </source>
</evidence>
<dbReference type="CDD" id="cd04481">
    <property type="entry name" value="RPA1_DBD_B_like"/>
    <property type="match status" value="1"/>
</dbReference>
<protein>
    <recommendedName>
        <fullName evidence="6">DUF223 domain-containing protein</fullName>
    </recommendedName>
</protein>
<dbReference type="SUPFAM" id="SSF50249">
    <property type="entry name" value="Nucleic acid-binding proteins"/>
    <property type="match status" value="2"/>
</dbReference>
<dbReference type="Gene3D" id="2.40.50.140">
    <property type="entry name" value="Nucleic acid-binding proteins"/>
    <property type="match status" value="3"/>
</dbReference>
<dbReference type="CDD" id="cd04480">
    <property type="entry name" value="RPA1_DBD_A_like"/>
    <property type="match status" value="1"/>
</dbReference>
<evidence type="ECO:0000313" key="5">
    <source>
        <dbReference type="Proteomes" id="UP001177003"/>
    </source>
</evidence>
<proteinExistence type="predicted"/>
<dbReference type="InterPro" id="IPR012340">
    <property type="entry name" value="NA-bd_OB-fold"/>
</dbReference>
<evidence type="ECO:0000259" key="2">
    <source>
        <dbReference type="Pfam" id="PF02721"/>
    </source>
</evidence>
<gene>
    <name evidence="4" type="ORF">LSALG_LOCUS4871</name>
</gene>
<organism evidence="4 5">
    <name type="scientific">Lactuca saligna</name>
    <name type="common">Willowleaf lettuce</name>
    <dbReference type="NCBI Taxonomy" id="75948"/>
    <lineage>
        <taxon>Eukaryota</taxon>
        <taxon>Viridiplantae</taxon>
        <taxon>Streptophyta</taxon>
        <taxon>Embryophyta</taxon>
        <taxon>Tracheophyta</taxon>
        <taxon>Spermatophyta</taxon>
        <taxon>Magnoliopsida</taxon>
        <taxon>eudicotyledons</taxon>
        <taxon>Gunneridae</taxon>
        <taxon>Pentapetalae</taxon>
        <taxon>asterids</taxon>
        <taxon>campanulids</taxon>
        <taxon>Asterales</taxon>
        <taxon>Asteraceae</taxon>
        <taxon>Cichorioideae</taxon>
        <taxon>Cichorieae</taxon>
        <taxon>Lactucinae</taxon>
        <taxon>Lactuca</taxon>
    </lineage>
</organism>
<accession>A0AA35Y9Z6</accession>
<dbReference type="Proteomes" id="UP001177003">
    <property type="component" value="Chromosome 0"/>
</dbReference>
<feature type="domain" description="Replication protein A OB" evidence="3">
    <location>
        <begin position="136"/>
        <end position="229"/>
    </location>
</feature>
<evidence type="ECO:0000313" key="4">
    <source>
        <dbReference type="EMBL" id="CAI9264211.1"/>
    </source>
</evidence>
<dbReference type="AlphaFoldDB" id="A0AA35Y9Z6"/>
<keyword evidence="5" id="KW-1185">Reference proteome</keyword>
<dbReference type="GO" id="GO:0003677">
    <property type="term" value="F:DNA binding"/>
    <property type="evidence" value="ECO:0007669"/>
    <property type="project" value="UniProtKB-KW"/>
</dbReference>
<dbReference type="InterPro" id="IPR031657">
    <property type="entry name" value="REPA_OB_2"/>
</dbReference>
<dbReference type="InterPro" id="IPR003871">
    <property type="entry name" value="RFA1B/D_OB_1st"/>
</dbReference>
<evidence type="ECO:0008006" key="6">
    <source>
        <dbReference type="Google" id="ProtNLM"/>
    </source>
</evidence>
<evidence type="ECO:0000256" key="1">
    <source>
        <dbReference type="ARBA" id="ARBA00023125"/>
    </source>
</evidence>
<dbReference type="Pfam" id="PF16900">
    <property type="entry name" value="REPA_OB_2"/>
    <property type="match status" value="1"/>
</dbReference>
<dbReference type="Pfam" id="PF02721">
    <property type="entry name" value="DUF223"/>
    <property type="match status" value="1"/>
</dbReference>
<sequence>MATPNITLIADVDVLRDDLTLKVCVINLWKHMSFNNKDDIWSIELILLDEQGTKIQATVWKKFLYRFKNIFKDGSAFYITSPSFASQKPDSFKITPQDQKLTFVQQIVVKECAEFSGSIFGFSFVDYQTVLSLQHPEDLSVDVIGLVVAITEMMKDNPDRSRHRLTIHIQDESGLQVHVNLWGDYAYKMQDYIDNNPPNQRVVVIIQFAKITVWRDRPSVNTYFTSSKLFINSGIDDINLFKKSLDGDDHPDSFSNTISVIESKQLSELDDFIVKTKLKTIAEIFEPLSKTHFVIVGSIKGILQNEKWCYPACTNCSYRAFLDNGADDDRTDSLDVCSGEFESQDNRHLKDAISGTDDNITPSTVDKNSVTSPMNFLNTTPVLKRNLEEVFDLDINENLSSSKTPKVSLDGPRKKLLEIKLEKSG</sequence>
<dbReference type="PANTHER" id="PTHR47165:SF4">
    <property type="entry name" value="OS03G0429900 PROTEIN"/>
    <property type="match status" value="1"/>
</dbReference>
<reference evidence="4" key="1">
    <citation type="submission" date="2023-04" db="EMBL/GenBank/DDBJ databases">
        <authorList>
            <person name="Vijverberg K."/>
            <person name="Xiong W."/>
            <person name="Schranz E."/>
        </authorList>
    </citation>
    <scope>NUCLEOTIDE SEQUENCE</scope>
</reference>
<dbReference type="PANTHER" id="PTHR47165">
    <property type="entry name" value="OS03G0429900 PROTEIN"/>
    <property type="match status" value="1"/>
</dbReference>
<keyword evidence="1" id="KW-0238">DNA-binding</keyword>